<protein>
    <submittedName>
        <fullName evidence="2">Uncharacterized protein</fullName>
    </submittedName>
</protein>
<dbReference type="EMBL" id="JAINUF010000013">
    <property type="protein sequence ID" value="KAJ8343420.1"/>
    <property type="molecule type" value="Genomic_DNA"/>
</dbReference>
<keyword evidence="3" id="KW-1185">Reference proteome</keyword>
<feature type="region of interest" description="Disordered" evidence="1">
    <location>
        <begin position="22"/>
        <end position="52"/>
    </location>
</feature>
<reference evidence="2" key="1">
    <citation type="journal article" date="2023" name="Science">
        <title>Genome structures resolve the early diversification of teleost fishes.</title>
        <authorList>
            <person name="Parey E."/>
            <person name="Louis A."/>
            <person name="Montfort J."/>
            <person name="Bouchez O."/>
            <person name="Roques C."/>
            <person name="Iampietro C."/>
            <person name="Lluch J."/>
            <person name="Castinel A."/>
            <person name="Donnadieu C."/>
            <person name="Desvignes T."/>
            <person name="Floi Bucao C."/>
            <person name="Jouanno E."/>
            <person name="Wen M."/>
            <person name="Mejri S."/>
            <person name="Dirks R."/>
            <person name="Jansen H."/>
            <person name="Henkel C."/>
            <person name="Chen W.J."/>
            <person name="Zahm M."/>
            <person name="Cabau C."/>
            <person name="Klopp C."/>
            <person name="Thompson A.W."/>
            <person name="Robinson-Rechavi M."/>
            <person name="Braasch I."/>
            <person name="Lecointre G."/>
            <person name="Bobe J."/>
            <person name="Postlethwait J.H."/>
            <person name="Berthelot C."/>
            <person name="Roest Crollius H."/>
            <person name="Guiguen Y."/>
        </authorList>
    </citation>
    <scope>NUCLEOTIDE SEQUENCE</scope>
    <source>
        <strain evidence="2">WJC10195</strain>
    </source>
</reference>
<name>A0A9Q1IL15_SYNKA</name>
<organism evidence="2 3">
    <name type="scientific">Synaphobranchus kaupii</name>
    <name type="common">Kaup's arrowtooth eel</name>
    <dbReference type="NCBI Taxonomy" id="118154"/>
    <lineage>
        <taxon>Eukaryota</taxon>
        <taxon>Metazoa</taxon>
        <taxon>Chordata</taxon>
        <taxon>Craniata</taxon>
        <taxon>Vertebrata</taxon>
        <taxon>Euteleostomi</taxon>
        <taxon>Actinopterygii</taxon>
        <taxon>Neopterygii</taxon>
        <taxon>Teleostei</taxon>
        <taxon>Anguilliformes</taxon>
        <taxon>Synaphobranchidae</taxon>
        <taxon>Synaphobranchus</taxon>
    </lineage>
</organism>
<dbReference type="Proteomes" id="UP001152622">
    <property type="component" value="Chromosome 13"/>
</dbReference>
<proteinExistence type="predicted"/>
<sequence>MNLRTFCSLFFRGGGEIEELSKPRCERGGDSSGLRHLEDTFRQSDGERRSNRTFPSHAPLCKAFWNL</sequence>
<evidence type="ECO:0000313" key="3">
    <source>
        <dbReference type="Proteomes" id="UP001152622"/>
    </source>
</evidence>
<comment type="caution">
    <text evidence="2">The sequence shown here is derived from an EMBL/GenBank/DDBJ whole genome shotgun (WGS) entry which is preliminary data.</text>
</comment>
<evidence type="ECO:0000256" key="1">
    <source>
        <dbReference type="SAM" id="MobiDB-lite"/>
    </source>
</evidence>
<evidence type="ECO:0000313" key="2">
    <source>
        <dbReference type="EMBL" id="KAJ8343420.1"/>
    </source>
</evidence>
<dbReference type="AlphaFoldDB" id="A0A9Q1IL15"/>
<accession>A0A9Q1IL15</accession>
<gene>
    <name evidence="2" type="ORF">SKAU_G00307490</name>
</gene>
<feature type="compositionally biased region" description="Basic and acidic residues" evidence="1">
    <location>
        <begin position="22"/>
        <end position="50"/>
    </location>
</feature>